<dbReference type="GO" id="GO:0035303">
    <property type="term" value="P:regulation of dephosphorylation"/>
    <property type="evidence" value="ECO:0007669"/>
    <property type="project" value="TreeGrafter"/>
</dbReference>
<comment type="caution">
    <text evidence="7">The sequence shown here is derived from an EMBL/GenBank/DDBJ whole genome shotgun (WGS) entry which is preliminary data.</text>
</comment>
<feature type="region of interest" description="Disordered" evidence="5">
    <location>
        <begin position="257"/>
        <end position="277"/>
    </location>
</feature>
<evidence type="ECO:0000256" key="4">
    <source>
        <dbReference type="ARBA" id="ARBA00023136"/>
    </source>
</evidence>
<dbReference type="AlphaFoldDB" id="A0A099P5F9"/>
<gene>
    <name evidence="7" type="ORF">JL09_g582</name>
</gene>
<sequence length="548" mass="63098">MDSTGTLAELYGSVKLSIKNQGTLDFEEFQNIHRNFIKLSELIESSDLYSENDKLSELATSTLKYLLIPYEHAKFLDSHAVSSQLGPSAQPQRRNKLRLLVLEIVEGIIWKFLSLLVLKLDIFENCEAETAKLFVKWVRNYANLREREIAENGVKGYVKLDEFERVQYSDGPMARREMKIFKWKQEKELSEKVKIIEDEDTFKRLDAQVVRKVRMDQLQLAVIDSISLLENYSMEREMLSSMVGRIEELDDIEIEGSQLKRDNENSDSRMDAQKDNRFDKGYTDKLERLDVTKDDLISKEGKILRPFTIVGSDEQRKNLQSKVMGTGQVLPSMTVEELVDYELANGGMVKPQDKVPEIDEDDEAYQDKETYRLRDWDNFTDSHKKGSGNKMGNLESSTSLLSKFKSMKKPNDFFDFSRMTKPNGLIDAQQRITFNLSYFQYNYIALACVLFMYSVVTNLGFFSFVVAEGALIYLIEKKFGHAEEIDLKVFQIHRNIWLTIILVINIPLFLFYCPLSTVVWVAILSAVIVGVHASMMDKPVEAAYSNAV</sequence>
<dbReference type="InterPro" id="IPR004895">
    <property type="entry name" value="Prenylated_rab_accept_PRA1"/>
</dbReference>
<evidence type="ECO:0000256" key="3">
    <source>
        <dbReference type="ARBA" id="ARBA00022989"/>
    </source>
</evidence>
<accession>A0A099P5F9</accession>
<dbReference type="InterPro" id="IPR038511">
    <property type="entry name" value="TAP42/TAP46-like_sf"/>
</dbReference>
<dbReference type="GO" id="GO:0009966">
    <property type="term" value="P:regulation of signal transduction"/>
    <property type="evidence" value="ECO:0007669"/>
    <property type="project" value="InterPro"/>
</dbReference>
<proteinExistence type="predicted"/>
<feature type="transmembrane region" description="Helical" evidence="6">
    <location>
        <begin position="496"/>
        <end position="512"/>
    </location>
</feature>
<dbReference type="Gene3D" id="1.25.40.540">
    <property type="entry name" value="TAP42-like family"/>
    <property type="match status" value="1"/>
</dbReference>
<dbReference type="eggNOG" id="KOG3142">
    <property type="taxonomic scope" value="Eukaryota"/>
</dbReference>
<organism evidence="7 8">
    <name type="scientific">Pichia kudriavzevii</name>
    <name type="common">Yeast</name>
    <name type="synonym">Issatchenkia orientalis</name>
    <dbReference type="NCBI Taxonomy" id="4909"/>
    <lineage>
        <taxon>Eukaryota</taxon>
        <taxon>Fungi</taxon>
        <taxon>Dikarya</taxon>
        <taxon>Ascomycota</taxon>
        <taxon>Saccharomycotina</taxon>
        <taxon>Pichiomycetes</taxon>
        <taxon>Pichiales</taxon>
        <taxon>Pichiaceae</taxon>
        <taxon>Pichia</taxon>
    </lineage>
</organism>
<dbReference type="GO" id="GO:0016020">
    <property type="term" value="C:membrane"/>
    <property type="evidence" value="ECO:0007669"/>
    <property type="project" value="UniProtKB-SubCell"/>
</dbReference>
<evidence type="ECO:0000256" key="5">
    <source>
        <dbReference type="SAM" id="MobiDB-lite"/>
    </source>
</evidence>
<evidence type="ECO:0000256" key="2">
    <source>
        <dbReference type="ARBA" id="ARBA00022692"/>
    </source>
</evidence>
<keyword evidence="2 6" id="KW-0812">Transmembrane</keyword>
<evidence type="ECO:0000313" key="8">
    <source>
        <dbReference type="Proteomes" id="UP000029867"/>
    </source>
</evidence>
<dbReference type="EMBL" id="JQFK01000003">
    <property type="protein sequence ID" value="KGK40283.1"/>
    <property type="molecule type" value="Genomic_DNA"/>
</dbReference>
<keyword evidence="4 6" id="KW-0472">Membrane</keyword>
<dbReference type="Pfam" id="PF04177">
    <property type="entry name" value="TAP42"/>
    <property type="match status" value="1"/>
</dbReference>
<evidence type="ECO:0000313" key="7">
    <source>
        <dbReference type="EMBL" id="KGK40283.1"/>
    </source>
</evidence>
<feature type="transmembrane region" description="Helical" evidence="6">
    <location>
        <begin position="443"/>
        <end position="475"/>
    </location>
</feature>
<dbReference type="PANTHER" id="PTHR10933:SF9">
    <property type="entry name" value="IMMUNOGLOBULIN-BINDING PROTEIN 1"/>
    <property type="match status" value="1"/>
</dbReference>
<evidence type="ECO:0000256" key="1">
    <source>
        <dbReference type="ARBA" id="ARBA00004141"/>
    </source>
</evidence>
<protein>
    <recommendedName>
        <fullName evidence="9">Prenylated Rab acceptor 1</fullName>
    </recommendedName>
</protein>
<dbReference type="Pfam" id="PF03208">
    <property type="entry name" value="PRA1"/>
    <property type="match status" value="1"/>
</dbReference>
<dbReference type="PANTHER" id="PTHR10933">
    <property type="entry name" value="IMMUNOGLOBULIN-BINDING PROTEIN 1"/>
    <property type="match status" value="1"/>
</dbReference>
<dbReference type="InterPro" id="IPR007304">
    <property type="entry name" value="TAP46-like"/>
</dbReference>
<comment type="subcellular location">
    <subcellularLocation>
        <location evidence="1">Membrane</location>
        <topology evidence="1">Multi-pass membrane protein</topology>
    </subcellularLocation>
</comment>
<dbReference type="eggNOG" id="KOG2830">
    <property type="taxonomic scope" value="Eukaryota"/>
</dbReference>
<dbReference type="GO" id="GO:0005829">
    <property type="term" value="C:cytosol"/>
    <property type="evidence" value="ECO:0007669"/>
    <property type="project" value="TreeGrafter"/>
</dbReference>
<dbReference type="VEuPathDB" id="FungiDB:C5L36_0C09180"/>
<dbReference type="VEuPathDB" id="FungiDB:C5L36_0B09880"/>
<feature type="compositionally biased region" description="Basic and acidic residues" evidence="5">
    <location>
        <begin position="258"/>
        <end position="277"/>
    </location>
</feature>
<reference evidence="8" key="1">
    <citation type="journal article" date="2014" name="Microb. Cell Fact.">
        <title>Exploiting Issatchenkia orientalis SD108 for succinic acid production.</title>
        <authorList>
            <person name="Xiao H."/>
            <person name="Shao Z."/>
            <person name="Jiang Y."/>
            <person name="Dole S."/>
            <person name="Zhao H."/>
        </authorList>
    </citation>
    <scope>NUCLEOTIDE SEQUENCE [LARGE SCALE GENOMIC DNA]</scope>
    <source>
        <strain evidence="8">SD108</strain>
    </source>
</reference>
<dbReference type="HOGENOM" id="CLU_497004_0_0_1"/>
<name>A0A099P5F9_PICKU</name>
<keyword evidence="3 6" id="KW-1133">Transmembrane helix</keyword>
<dbReference type="Proteomes" id="UP000029867">
    <property type="component" value="Unassembled WGS sequence"/>
</dbReference>
<evidence type="ECO:0008006" key="9">
    <source>
        <dbReference type="Google" id="ProtNLM"/>
    </source>
</evidence>
<evidence type="ECO:0000256" key="6">
    <source>
        <dbReference type="SAM" id="Phobius"/>
    </source>
</evidence>
<dbReference type="GO" id="GO:0051721">
    <property type="term" value="F:protein phosphatase 2A binding"/>
    <property type="evidence" value="ECO:0007669"/>
    <property type="project" value="TreeGrafter"/>
</dbReference>